<evidence type="ECO:0000313" key="3">
    <source>
        <dbReference type="Proteomes" id="UP000664940"/>
    </source>
</evidence>
<dbReference type="EMBL" id="JABVXQ010000004">
    <property type="protein sequence ID" value="KAF6114444.1"/>
    <property type="molecule type" value="Genomic_DNA"/>
</dbReference>
<dbReference type="AlphaFoldDB" id="A0A834ALA6"/>
<sequence length="152" mass="17041">MRHTGLCHRPPLLFWEGPEPWWGQGPHTHSSRTFPNWLPLRLPCFQKRPHSEVPGGRSLSGSAAGTQCSPSRRLDGRIRQPASPPFATSFRGSPPRLTRRKLTRPGISSQPGRARTFQPRVKPLGLRLSFQYRAPLCTKRGASWSRLPGTCS</sequence>
<accession>A0A834ALA6</accession>
<feature type="region of interest" description="Disordered" evidence="1">
    <location>
        <begin position="49"/>
        <end position="115"/>
    </location>
</feature>
<organism evidence="2 3">
    <name type="scientific">Phyllostomus discolor</name>
    <name type="common">pale spear-nosed bat</name>
    <dbReference type="NCBI Taxonomy" id="89673"/>
    <lineage>
        <taxon>Eukaryota</taxon>
        <taxon>Metazoa</taxon>
        <taxon>Chordata</taxon>
        <taxon>Craniata</taxon>
        <taxon>Vertebrata</taxon>
        <taxon>Euteleostomi</taxon>
        <taxon>Mammalia</taxon>
        <taxon>Eutheria</taxon>
        <taxon>Laurasiatheria</taxon>
        <taxon>Chiroptera</taxon>
        <taxon>Yangochiroptera</taxon>
        <taxon>Phyllostomidae</taxon>
        <taxon>Phyllostominae</taxon>
        <taxon>Phyllostomus</taxon>
    </lineage>
</organism>
<protein>
    <submittedName>
        <fullName evidence="2">Uncharacterized protein</fullName>
    </submittedName>
</protein>
<evidence type="ECO:0000256" key="1">
    <source>
        <dbReference type="SAM" id="MobiDB-lite"/>
    </source>
</evidence>
<evidence type="ECO:0000313" key="2">
    <source>
        <dbReference type="EMBL" id="KAF6114444.1"/>
    </source>
</evidence>
<comment type="caution">
    <text evidence="2">The sequence shown here is derived from an EMBL/GenBank/DDBJ whole genome shotgun (WGS) entry which is preliminary data.</text>
</comment>
<reference evidence="2 3" key="1">
    <citation type="journal article" date="2020" name="Nature">
        <title>Six reference-quality genomes reveal evolution of bat adaptations.</title>
        <authorList>
            <person name="Jebb D."/>
            <person name="Huang Z."/>
            <person name="Pippel M."/>
            <person name="Hughes G.M."/>
            <person name="Lavrichenko K."/>
            <person name="Devanna P."/>
            <person name="Winkler S."/>
            <person name="Jermiin L.S."/>
            <person name="Skirmuntt E.C."/>
            <person name="Katzourakis A."/>
            <person name="Burkitt-Gray L."/>
            <person name="Ray D.A."/>
            <person name="Sullivan K.A.M."/>
            <person name="Roscito J.G."/>
            <person name="Kirilenko B.M."/>
            <person name="Davalos L.M."/>
            <person name="Corthals A.P."/>
            <person name="Power M.L."/>
            <person name="Jones G."/>
            <person name="Ransome R.D."/>
            <person name="Dechmann D.K.N."/>
            <person name="Locatelli A.G."/>
            <person name="Puechmaille S.J."/>
            <person name="Fedrigo O."/>
            <person name="Jarvis E.D."/>
            <person name="Hiller M."/>
            <person name="Vernes S.C."/>
            <person name="Myers E.W."/>
            <person name="Teeling E.C."/>
        </authorList>
    </citation>
    <scope>NUCLEOTIDE SEQUENCE [LARGE SCALE GENOMIC DNA]</scope>
    <source>
        <strain evidence="2">Bat1K_MPI-CBG_1</strain>
    </source>
</reference>
<proteinExistence type="predicted"/>
<gene>
    <name evidence="2" type="ORF">HJG60_010444</name>
</gene>
<dbReference type="Proteomes" id="UP000664940">
    <property type="component" value="Unassembled WGS sequence"/>
</dbReference>
<name>A0A834ALA6_9CHIR</name>
<feature type="compositionally biased region" description="Polar residues" evidence="1">
    <location>
        <begin position="59"/>
        <end position="70"/>
    </location>
</feature>